<evidence type="ECO:0000256" key="2">
    <source>
        <dbReference type="ARBA" id="ARBA00010794"/>
    </source>
</evidence>
<reference evidence="19 20" key="1">
    <citation type="journal article" date="2007" name="Science">
        <title>The Chlamydomonas genome reveals the evolution of key animal and plant functions.</title>
        <authorList>
            <person name="Merchant S.S."/>
            <person name="Prochnik S.E."/>
            <person name="Vallon O."/>
            <person name="Harris E.H."/>
            <person name="Karpowicz S.J."/>
            <person name="Witman G.B."/>
            <person name="Terry A."/>
            <person name="Salamov A."/>
            <person name="Fritz-Laylin L.K."/>
            <person name="Marechal-Drouard L."/>
            <person name="Marshall W.F."/>
            <person name="Qu L.H."/>
            <person name="Nelson D.R."/>
            <person name="Sanderfoot A.A."/>
            <person name="Spalding M.H."/>
            <person name="Kapitonov V.V."/>
            <person name="Ren Q."/>
            <person name="Ferris P."/>
            <person name="Lindquist E."/>
            <person name="Shapiro H."/>
            <person name="Lucas S.M."/>
            <person name="Grimwood J."/>
            <person name="Schmutz J."/>
            <person name="Cardol P."/>
            <person name="Cerutti H."/>
            <person name="Chanfreau G."/>
            <person name="Chen C.L."/>
            <person name="Cognat V."/>
            <person name="Croft M.T."/>
            <person name="Dent R."/>
            <person name="Dutcher S."/>
            <person name="Fernandez E."/>
            <person name="Fukuzawa H."/>
            <person name="Gonzalez-Ballester D."/>
            <person name="Gonzalez-Halphen D."/>
            <person name="Hallmann A."/>
            <person name="Hanikenne M."/>
            <person name="Hippler M."/>
            <person name="Inwood W."/>
            <person name="Jabbari K."/>
            <person name="Kalanon M."/>
            <person name="Kuras R."/>
            <person name="Lefebvre P.A."/>
            <person name="Lemaire S.D."/>
            <person name="Lobanov A.V."/>
            <person name="Lohr M."/>
            <person name="Manuell A."/>
            <person name="Meier I."/>
            <person name="Mets L."/>
            <person name="Mittag M."/>
            <person name="Mittelmeier T."/>
            <person name="Moroney J.V."/>
            <person name="Moseley J."/>
            <person name="Napoli C."/>
            <person name="Nedelcu A.M."/>
            <person name="Niyogi K."/>
            <person name="Novoselov S.V."/>
            <person name="Paulsen I.T."/>
            <person name="Pazour G."/>
            <person name="Purton S."/>
            <person name="Ral J.P."/>
            <person name="Riano-Pachon D.M."/>
            <person name="Riekhof W."/>
            <person name="Rymarquis L."/>
            <person name="Schroda M."/>
            <person name="Stern D."/>
            <person name="Umen J."/>
            <person name="Willows R."/>
            <person name="Wilson N."/>
            <person name="Zimmer S.L."/>
            <person name="Allmer J."/>
            <person name="Balk J."/>
            <person name="Bisova K."/>
            <person name="Chen C.J."/>
            <person name="Elias M."/>
            <person name="Gendler K."/>
            <person name="Hauser C."/>
            <person name="Lamb M.R."/>
            <person name="Ledford H."/>
            <person name="Long J.C."/>
            <person name="Minagawa J."/>
            <person name="Page M.D."/>
            <person name="Pan J."/>
            <person name="Pootakham W."/>
            <person name="Roje S."/>
            <person name="Rose A."/>
            <person name="Stahlberg E."/>
            <person name="Terauchi A.M."/>
            <person name="Yang P."/>
            <person name="Ball S."/>
            <person name="Bowler C."/>
            <person name="Dieckmann C.L."/>
            <person name="Gladyshev V.N."/>
            <person name="Green P."/>
            <person name="Jorgensen R."/>
            <person name="Mayfield S."/>
            <person name="Mueller-Roeber B."/>
            <person name="Rajamani S."/>
            <person name="Sayre R.T."/>
            <person name="Brokstein P."/>
            <person name="Dubchak I."/>
            <person name="Goodstein D."/>
            <person name="Hornick L."/>
            <person name="Huang Y.W."/>
            <person name="Jhaveri J."/>
            <person name="Luo Y."/>
            <person name="Martinez D."/>
            <person name="Ngau W.C."/>
            <person name="Otillar B."/>
            <person name="Poliakov A."/>
            <person name="Porter A."/>
            <person name="Szajkowski L."/>
            <person name="Werner G."/>
            <person name="Zhou K."/>
            <person name="Grigoriev I.V."/>
            <person name="Rokhsar D.S."/>
            <person name="Grossman A.R."/>
        </authorList>
    </citation>
    <scope>NUCLEOTIDE SEQUENCE [LARGE SCALE GENOMIC DNA]</scope>
    <source>
        <strain evidence="20">CC-503</strain>
    </source>
</reference>
<evidence type="ECO:0000256" key="13">
    <source>
        <dbReference type="ARBA" id="ARBA00023136"/>
    </source>
</evidence>
<evidence type="ECO:0000256" key="6">
    <source>
        <dbReference type="ARBA" id="ARBA00022692"/>
    </source>
</evidence>
<evidence type="ECO:0000259" key="18">
    <source>
        <dbReference type="Pfam" id="PF01753"/>
    </source>
</evidence>
<keyword evidence="7" id="KW-0479">Metal-binding</keyword>
<feature type="region of interest" description="Disordered" evidence="17">
    <location>
        <begin position="16"/>
        <end position="37"/>
    </location>
</feature>
<dbReference type="Gramene" id="PNW75996">
    <property type="protein sequence ID" value="PNW75996"/>
    <property type="gene ID" value="CHLRE_12g551852v5"/>
</dbReference>
<feature type="region of interest" description="Disordered" evidence="17">
    <location>
        <begin position="297"/>
        <end position="331"/>
    </location>
</feature>
<protein>
    <recommendedName>
        <fullName evidence="15">phytol kinase</fullName>
        <ecNumber evidence="15">2.7.1.182</ecNumber>
    </recommendedName>
</protein>
<dbReference type="GO" id="GO:0016020">
    <property type="term" value="C:membrane"/>
    <property type="evidence" value="ECO:0007669"/>
    <property type="project" value="UniProtKB-SubCell"/>
</dbReference>
<evidence type="ECO:0000256" key="3">
    <source>
        <dbReference type="ARBA" id="ARBA00022528"/>
    </source>
</evidence>
<dbReference type="InterPro" id="IPR039606">
    <property type="entry name" value="Phytol/farnesol_kinase"/>
</dbReference>
<keyword evidence="5" id="KW-0808">Transferase</keyword>
<proteinExistence type="inferred from homology"/>
<dbReference type="AlphaFoldDB" id="A0A2K3D632"/>
<keyword evidence="10" id="KW-0862">Zinc</keyword>
<dbReference type="EC" id="2.7.1.182" evidence="15"/>
<dbReference type="KEGG" id="cre:CHLRE_12g551852v5"/>
<comment type="similarity">
    <text evidence="2">Belongs to the polyprenol kinase family.</text>
</comment>
<dbReference type="OrthoDB" id="551542at2759"/>
<evidence type="ECO:0000256" key="1">
    <source>
        <dbReference type="ARBA" id="ARBA00004508"/>
    </source>
</evidence>
<evidence type="ECO:0000256" key="8">
    <source>
        <dbReference type="ARBA" id="ARBA00022771"/>
    </source>
</evidence>
<dbReference type="GO" id="GO:0010276">
    <property type="term" value="F:phytol kinase activity"/>
    <property type="evidence" value="ECO:0007669"/>
    <property type="project" value="UniProtKB-EC"/>
</dbReference>
<dbReference type="GO" id="GO:0008270">
    <property type="term" value="F:zinc ion binding"/>
    <property type="evidence" value="ECO:0007669"/>
    <property type="project" value="UniProtKB-KW"/>
</dbReference>
<keyword evidence="8" id="KW-0863">Zinc-finger</keyword>
<keyword evidence="12" id="KW-1133">Transmembrane helix</keyword>
<keyword evidence="4" id="KW-0934">Plastid</keyword>
<dbReference type="Pfam" id="PF01753">
    <property type="entry name" value="zf-MYND"/>
    <property type="match status" value="1"/>
</dbReference>
<comment type="subcellular location">
    <subcellularLocation>
        <location evidence="1">Plastid</location>
        <location evidence="1">Chloroplast membrane</location>
        <topology evidence="1">Multi-pass membrane protein</topology>
    </subcellularLocation>
</comment>
<evidence type="ECO:0000256" key="16">
    <source>
        <dbReference type="ARBA" id="ARBA00048889"/>
    </source>
</evidence>
<evidence type="ECO:0000313" key="19">
    <source>
        <dbReference type="EMBL" id="PNW75996.1"/>
    </source>
</evidence>
<evidence type="ECO:0000256" key="12">
    <source>
        <dbReference type="ARBA" id="ARBA00022989"/>
    </source>
</evidence>
<evidence type="ECO:0000256" key="11">
    <source>
        <dbReference type="ARBA" id="ARBA00022946"/>
    </source>
</evidence>
<sequence length="331" mass="33033">MQARAYKLEGEAAAAARASGGPGGSPGRGGGGGGGGGGAAAAASWRQWLLHDVSVVALLELGLRLLAALPPRDPHAVGVVLSVRNTLLVLPLAAPDALAPRLPRLPLPPPGSPWRSDTLRGVLLKYMPTLATAGLPAGMLAAAAARRNSGSSWRCGMYGAQLHAASCGGPATRVALSHMTAMPAGDGACLAGPAFALEAVEAVVLEASLAALQPLGKQQQERPQQQRSAGPVLLCCANPRCTNLAGQSEAALPLSACGGCKAVRLPYCCVACQSAHWRAGHKEACDALKAAGGGAARGGAARARLTASSTAPTGRREAAAGAEGAEGADRR</sequence>
<keyword evidence="3" id="KW-0150">Chloroplast</keyword>
<dbReference type="PANTHER" id="PTHR32523">
    <property type="entry name" value="PHYTOL KINASE 1, CHLOROPLASTIC"/>
    <property type="match status" value="1"/>
</dbReference>
<dbReference type="Proteomes" id="UP000006906">
    <property type="component" value="Chromosome 12"/>
</dbReference>
<keyword evidence="20" id="KW-1185">Reference proteome</keyword>
<feature type="compositionally biased region" description="Gly residues" evidence="17">
    <location>
        <begin position="20"/>
        <end position="37"/>
    </location>
</feature>
<keyword evidence="13" id="KW-0472">Membrane</keyword>
<comment type="catalytic activity">
    <reaction evidence="16">
        <text>phytol + CTP = phytyl phosphate + CDP + H(+)</text>
        <dbReference type="Rhea" id="RHEA:38055"/>
        <dbReference type="ChEBI" id="CHEBI:15378"/>
        <dbReference type="ChEBI" id="CHEBI:17327"/>
        <dbReference type="ChEBI" id="CHEBI:37563"/>
        <dbReference type="ChEBI" id="CHEBI:58069"/>
        <dbReference type="ChEBI" id="CHEBI:75483"/>
        <dbReference type="EC" id="2.7.1.182"/>
    </reaction>
</comment>
<dbReference type="EMBL" id="CM008973">
    <property type="protein sequence ID" value="PNW75996.1"/>
    <property type="molecule type" value="Genomic_DNA"/>
</dbReference>
<dbReference type="GO" id="GO:0016301">
    <property type="term" value="F:kinase activity"/>
    <property type="evidence" value="ECO:0000318"/>
    <property type="project" value="GO_Central"/>
</dbReference>
<keyword evidence="9" id="KW-0418">Kinase</keyword>
<accession>A0A2K3D632</accession>
<evidence type="ECO:0000256" key="4">
    <source>
        <dbReference type="ARBA" id="ARBA00022640"/>
    </source>
</evidence>
<dbReference type="InterPro" id="IPR002893">
    <property type="entry name" value="Znf_MYND"/>
</dbReference>
<dbReference type="GO" id="GO:0009507">
    <property type="term" value="C:chloroplast"/>
    <property type="evidence" value="ECO:0007669"/>
    <property type="project" value="UniProtKB-SubCell"/>
</dbReference>
<name>A0A2K3D632_CHLRE</name>
<keyword evidence="6" id="KW-0812">Transmembrane</keyword>
<dbReference type="InParanoid" id="A0A2K3D632"/>
<dbReference type="GeneID" id="5719673"/>
<feature type="domain" description="MYND-type" evidence="18">
    <location>
        <begin position="243"/>
        <end position="285"/>
    </location>
</feature>
<evidence type="ECO:0000256" key="9">
    <source>
        <dbReference type="ARBA" id="ARBA00022777"/>
    </source>
</evidence>
<evidence type="ECO:0000256" key="17">
    <source>
        <dbReference type="SAM" id="MobiDB-lite"/>
    </source>
</evidence>
<evidence type="ECO:0000256" key="10">
    <source>
        <dbReference type="ARBA" id="ARBA00022833"/>
    </source>
</evidence>
<dbReference type="Gene3D" id="6.10.140.2220">
    <property type="match status" value="1"/>
</dbReference>
<dbReference type="SUPFAM" id="SSF144232">
    <property type="entry name" value="HIT/MYND zinc finger-like"/>
    <property type="match status" value="1"/>
</dbReference>
<evidence type="ECO:0000256" key="7">
    <source>
        <dbReference type="ARBA" id="ARBA00022723"/>
    </source>
</evidence>
<evidence type="ECO:0000256" key="5">
    <source>
        <dbReference type="ARBA" id="ARBA00022679"/>
    </source>
</evidence>
<dbReference type="RefSeq" id="XP_042918981.1">
    <property type="nucleotide sequence ID" value="XM_043069008.1"/>
</dbReference>
<organism evidence="19 20">
    <name type="scientific">Chlamydomonas reinhardtii</name>
    <name type="common">Chlamydomonas smithii</name>
    <dbReference type="NCBI Taxonomy" id="3055"/>
    <lineage>
        <taxon>Eukaryota</taxon>
        <taxon>Viridiplantae</taxon>
        <taxon>Chlorophyta</taxon>
        <taxon>core chlorophytes</taxon>
        <taxon>Chlorophyceae</taxon>
        <taxon>CS clade</taxon>
        <taxon>Chlamydomonadales</taxon>
        <taxon>Chlamydomonadaceae</taxon>
        <taxon>Chlamydomonas</taxon>
    </lineage>
</organism>
<comment type="pathway">
    <text evidence="14">Cofactor biosynthesis; tocopherol biosynthesis.</text>
</comment>
<dbReference type="PANTHER" id="PTHR32523:SF8">
    <property type="entry name" value="DOLICHOL KINASE"/>
    <property type="match status" value="1"/>
</dbReference>
<evidence type="ECO:0000256" key="15">
    <source>
        <dbReference type="ARBA" id="ARBA00039024"/>
    </source>
</evidence>
<evidence type="ECO:0000313" key="20">
    <source>
        <dbReference type="Proteomes" id="UP000006906"/>
    </source>
</evidence>
<evidence type="ECO:0000256" key="14">
    <source>
        <dbReference type="ARBA" id="ARBA00024015"/>
    </source>
</evidence>
<keyword evidence="11" id="KW-0809">Transit peptide</keyword>
<dbReference type="PaxDb" id="3055-EDP02949"/>
<gene>
    <name evidence="19" type="ORF">CHLRE_12g551852v5</name>
</gene>